<feature type="region of interest" description="Disordered" evidence="1">
    <location>
        <begin position="66"/>
        <end position="87"/>
    </location>
</feature>
<name>A0A023G3Q6_AMBTT</name>
<accession>A0A023G3Q6</accession>
<feature type="signal peptide" evidence="2">
    <location>
        <begin position="1"/>
        <end position="23"/>
    </location>
</feature>
<evidence type="ECO:0000256" key="2">
    <source>
        <dbReference type="SAM" id="SignalP"/>
    </source>
</evidence>
<proteinExistence type="evidence at transcript level"/>
<evidence type="ECO:0000313" key="3">
    <source>
        <dbReference type="EMBL" id="JAC27480.1"/>
    </source>
</evidence>
<sequence>VRAPSKCVCFAAFVTLLAVLVFGRQPAHTAAVLFCASAAVSFSGKGERTIGPAALSKVLGLRDERDTAHNATGARARSRRHDAGIAT</sequence>
<reference evidence="3" key="1">
    <citation type="submission" date="2014-03" db="EMBL/GenBank/DDBJ databases">
        <title>The sialotranscriptome of Amblyomma triste, Amblyomma parvum and Amblyomma cajennense ticks, uncovered by 454-based RNA-seq.</title>
        <authorList>
            <person name="Garcia G.R."/>
            <person name="Gardinassi L.G."/>
            <person name="Ribeiro J.M."/>
            <person name="Anatriello E."/>
            <person name="Ferreira B.R."/>
            <person name="Moreira H.N."/>
            <person name="Mafra C."/>
            <person name="Olegario M.M."/>
            <person name="Szabo P.J."/>
            <person name="Miranda-Santos I.K."/>
            <person name="Maruyama S.R."/>
        </authorList>
    </citation>
    <scope>NUCLEOTIDE SEQUENCE</scope>
    <source>
        <strain evidence="3">Mato Grasso do Sul</strain>
        <tissue evidence="3">Salivary glands</tissue>
    </source>
</reference>
<organism evidence="3">
    <name type="scientific">Amblyomma triste</name>
    <name type="common">Neotropical tick</name>
    <dbReference type="NCBI Taxonomy" id="251400"/>
    <lineage>
        <taxon>Eukaryota</taxon>
        <taxon>Metazoa</taxon>
        <taxon>Ecdysozoa</taxon>
        <taxon>Arthropoda</taxon>
        <taxon>Chelicerata</taxon>
        <taxon>Arachnida</taxon>
        <taxon>Acari</taxon>
        <taxon>Parasitiformes</taxon>
        <taxon>Ixodida</taxon>
        <taxon>Ixodoidea</taxon>
        <taxon>Ixodidae</taxon>
        <taxon>Amblyomminae</taxon>
        <taxon>Amblyomma</taxon>
    </lineage>
</organism>
<feature type="non-terminal residue" evidence="3">
    <location>
        <position position="1"/>
    </location>
</feature>
<protein>
    <submittedName>
        <fullName evidence="3">Putative secreted protein</fullName>
    </submittedName>
</protein>
<feature type="chain" id="PRO_5001521626" evidence="2">
    <location>
        <begin position="24"/>
        <end position="87"/>
    </location>
</feature>
<keyword evidence="2" id="KW-0732">Signal</keyword>
<dbReference type="EMBL" id="GBBM01007938">
    <property type="protein sequence ID" value="JAC27480.1"/>
    <property type="molecule type" value="mRNA"/>
</dbReference>
<dbReference type="AlphaFoldDB" id="A0A023G3Q6"/>
<evidence type="ECO:0000256" key="1">
    <source>
        <dbReference type="SAM" id="MobiDB-lite"/>
    </source>
</evidence>